<dbReference type="AlphaFoldDB" id="A0A3M7PSJ0"/>
<comment type="caution">
    <text evidence="1">The sequence shown here is derived from an EMBL/GenBank/DDBJ whole genome shotgun (WGS) entry which is preliminary data.</text>
</comment>
<reference evidence="1 2" key="1">
    <citation type="journal article" date="2018" name="Sci. Rep.">
        <title>Genomic signatures of local adaptation to the degree of environmental predictability in rotifers.</title>
        <authorList>
            <person name="Franch-Gras L."/>
            <person name="Hahn C."/>
            <person name="Garcia-Roger E.M."/>
            <person name="Carmona M.J."/>
            <person name="Serra M."/>
            <person name="Gomez A."/>
        </authorList>
    </citation>
    <scope>NUCLEOTIDE SEQUENCE [LARGE SCALE GENOMIC DNA]</scope>
    <source>
        <strain evidence="1">HYR1</strain>
    </source>
</reference>
<evidence type="ECO:0000313" key="1">
    <source>
        <dbReference type="EMBL" id="RNA02000.1"/>
    </source>
</evidence>
<evidence type="ECO:0000313" key="2">
    <source>
        <dbReference type="Proteomes" id="UP000276133"/>
    </source>
</evidence>
<dbReference type="EMBL" id="REGN01009081">
    <property type="protein sequence ID" value="RNA02000.1"/>
    <property type="molecule type" value="Genomic_DNA"/>
</dbReference>
<protein>
    <submittedName>
        <fullName evidence="1">Uncharacterized protein</fullName>
    </submittedName>
</protein>
<sequence>MINFELGFLKKLNLFKSWHLSLLVEKLLEIEILPSRNYPVILSADSIFCFKLVTYDFVIMRITKNLSLQKLL</sequence>
<dbReference type="Proteomes" id="UP000276133">
    <property type="component" value="Unassembled WGS sequence"/>
</dbReference>
<proteinExistence type="predicted"/>
<keyword evidence="2" id="KW-1185">Reference proteome</keyword>
<organism evidence="1 2">
    <name type="scientific">Brachionus plicatilis</name>
    <name type="common">Marine rotifer</name>
    <name type="synonym">Brachionus muelleri</name>
    <dbReference type="NCBI Taxonomy" id="10195"/>
    <lineage>
        <taxon>Eukaryota</taxon>
        <taxon>Metazoa</taxon>
        <taxon>Spiralia</taxon>
        <taxon>Gnathifera</taxon>
        <taxon>Rotifera</taxon>
        <taxon>Eurotatoria</taxon>
        <taxon>Monogononta</taxon>
        <taxon>Pseudotrocha</taxon>
        <taxon>Ploima</taxon>
        <taxon>Brachionidae</taxon>
        <taxon>Brachionus</taxon>
    </lineage>
</organism>
<accession>A0A3M7PSJ0</accession>
<name>A0A3M7PSJ0_BRAPC</name>
<gene>
    <name evidence="1" type="ORF">BpHYR1_038043</name>
</gene>